<proteinExistence type="predicted"/>
<dbReference type="Proteomes" id="UP000799539">
    <property type="component" value="Unassembled WGS sequence"/>
</dbReference>
<evidence type="ECO:0000259" key="2">
    <source>
        <dbReference type="Pfam" id="PF24853"/>
    </source>
</evidence>
<keyword evidence="1" id="KW-1133">Transmembrane helix</keyword>
<feature type="transmembrane region" description="Helical" evidence="1">
    <location>
        <begin position="12"/>
        <end position="31"/>
    </location>
</feature>
<feature type="domain" description="DUF7727" evidence="2">
    <location>
        <begin position="1"/>
        <end position="125"/>
    </location>
</feature>
<evidence type="ECO:0000256" key="1">
    <source>
        <dbReference type="SAM" id="Phobius"/>
    </source>
</evidence>
<dbReference type="EMBL" id="ML992665">
    <property type="protein sequence ID" value="KAF2215990.1"/>
    <property type="molecule type" value="Genomic_DNA"/>
</dbReference>
<feature type="transmembrane region" description="Helical" evidence="1">
    <location>
        <begin position="83"/>
        <end position="101"/>
    </location>
</feature>
<accession>A0A6A6FRS0</accession>
<organism evidence="3 4">
    <name type="scientific">Cercospora zeae-maydis SCOH1-5</name>
    <dbReference type="NCBI Taxonomy" id="717836"/>
    <lineage>
        <taxon>Eukaryota</taxon>
        <taxon>Fungi</taxon>
        <taxon>Dikarya</taxon>
        <taxon>Ascomycota</taxon>
        <taxon>Pezizomycotina</taxon>
        <taxon>Dothideomycetes</taxon>
        <taxon>Dothideomycetidae</taxon>
        <taxon>Mycosphaerellales</taxon>
        <taxon>Mycosphaerellaceae</taxon>
        <taxon>Cercospora</taxon>
    </lineage>
</organism>
<keyword evidence="4" id="KW-1185">Reference proteome</keyword>
<name>A0A6A6FRS0_9PEZI</name>
<sequence length="148" mass="17136">MGKLIKNHWARLICLTAAVYQIAAALEGFFWPKFFFDWLTKNFDHAVKPIPILQTINLVIGIITLAYEWPLKFVAGTAIHQSMGVRLMWLPLASLSSILLYQATNPALYYFIAIIVYFWAYSEGEVICAVPWTLPRKIERRRQEKTMI</sequence>
<dbReference type="AlphaFoldDB" id="A0A6A6FRS0"/>
<dbReference type="Pfam" id="PF24853">
    <property type="entry name" value="DUF7727"/>
    <property type="match status" value="1"/>
</dbReference>
<gene>
    <name evidence="3" type="ORF">CERZMDRAFT_35066</name>
</gene>
<feature type="transmembrane region" description="Helical" evidence="1">
    <location>
        <begin position="51"/>
        <end position="71"/>
    </location>
</feature>
<dbReference type="OrthoDB" id="2110422at2759"/>
<protein>
    <recommendedName>
        <fullName evidence="2">DUF7727 domain-containing protein</fullName>
    </recommendedName>
</protein>
<keyword evidence="1" id="KW-0812">Transmembrane</keyword>
<keyword evidence="1" id="KW-0472">Membrane</keyword>
<dbReference type="PANTHER" id="PTHR40629:SF1">
    <property type="entry name" value="PRO41 PROTEIN"/>
    <property type="match status" value="1"/>
</dbReference>
<evidence type="ECO:0000313" key="4">
    <source>
        <dbReference type="Proteomes" id="UP000799539"/>
    </source>
</evidence>
<feature type="transmembrane region" description="Helical" evidence="1">
    <location>
        <begin position="107"/>
        <end position="134"/>
    </location>
</feature>
<evidence type="ECO:0000313" key="3">
    <source>
        <dbReference type="EMBL" id="KAF2215990.1"/>
    </source>
</evidence>
<dbReference type="PANTHER" id="PTHR40629">
    <property type="entry name" value="PRO41 PROTEIN"/>
    <property type="match status" value="1"/>
</dbReference>
<dbReference type="InterPro" id="IPR056144">
    <property type="entry name" value="DUF7727"/>
</dbReference>
<reference evidence="3" key="1">
    <citation type="journal article" date="2020" name="Stud. Mycol.">
        <title>101 Dothideomycetes genomes: a test case for predicting lifestyles and emergence of pathogens.</title>
        <authorList>
            <person name="Haridas S."/>
            <person name="Albert R."/>
            <person name="Binder M."/>
            <person name="Bloem J."/>
            <person name="Labutti K."/>
            <person name="Salamov A."/>
            <person name="Andreopoulos B."/>
            <person name="Baker S."/>
            <person name="Barry K."/>
            <person name="Bills G."/>
            <person name="Bluhm B."/>
            <person name="Cannon C."/>
            <person name="Castanera R."/>
            <person name="Culley D."/>
            <person name="Daum C."/>
            <person name="Ezra D."/>
            <person name="Gonzalez J."/>
            <person name="Henrissat B."/>
            <person name="Kuo A."/>
            <person name="Liang C."/>
            <person name="Lipzen A."/>
            <person name="Lutzoni F."/>
            <person name="Magnuson J."/>
            <person name="Mondo S."/>
            <person name="Nolan M."/>
            <person name="Ohm R."/>
            <person name="Pangilinan J."/>
            <person name="Park H.-J."/>
            <person name="Ramirez L."/>
            <person name="Alfaro M."/>
            <person name="Sun H."/>
            <person name="Tritt A."/>
            <person name="Yoshinaga Y."/>
            <person name="Zwiers L.-H."/>
            <person name="Turgeon B."/>
            <person name="Goodwin S."/>
            <person name="Spatafora J."/>
            <person name="Crous P."/>
            <person name="Grigoriev I."/>
        </authorList>
    </citation>
    <scope>NUCLEOTIDE SEQUENCE</scope>
    <source>
        <strain evidence="3">SCOH1-5</strain>
    </source>
</reference>